<dbReference type="Pfam" id="PF07261">
    <property type="entry name" value="DnaB_2"/>
    <property type="match status" value="2"/>
</dbReference>
<dbReference type="InterPro" id="IPR053162">
    <property type="entry name" value="DnaD"/>
</dbReference>
<organism evidence="3 4">
    <name type="scientific">Fonticella tunisiensis</name>
    <dbReference type="NCBI Taxonomy" id="1096341"/>
    <lineage>
        <taxon>Bacteria</taxon>
        <taxon>Bacillati</taxon>
        <taxon>Bacillota</taxon>
        <taxon>Clostridia</taxon>
        <taxon>Eubacteriales</taxon>
        <taxon>Clostridiaceae</taxon>
        <taxon>Fonticella</taxon>
    </lineage>
</organism>
<evidence type="ECO:0000313" key="3">
    <source>
        <dbReference type="EMBL" id="TDT63247.1"/>
    </source>
</evidence>
<proteinExistence type="inferred from homology"/>
<dbReference type="Proteomes" id="UP000295325">
    <property type="component" value="Unassembled WGS sequence"/>
</dbReference>
<dbReference type="Gene3D" id="1.10.10.630">
    <property type="entry name" value="DnaD domain-like"/>
    <property type="match status" value="2"/>
</dbReference>
<gene>
    <name evidence="3" type="ORF">EDD71_1026</name>
</gene>
<dbReference type="EMBL" id="SOAZ01000002">
    <property type="protein sequence ID" value="TDT63247.1"/>
    <property type="molecule type" value="Genomic_DNA"/>
</dbReference>
<dbReference type="PANTHER" id="PTHR37293">
    <property type="entry name" value="PHAGE REPLICATION PROTEIN-RELATED"/>
    <property type="match status" value="1"/>
</dbReference>
<dbReference type="PANTHER" id="PTHR37293:SF5">
    <property type="entry name" value="DNA REPLICATION PROTEIN"/>
    <property type="match status" value="1"/>
</dbReference>
<dbReference type="OrthoDB" id="1652900at2"/>
<dbReference type="InterPro" id="IPR034829">
    <property type="entry name" value="DnaD-like_sf"/>
</dbReference>
<keyword evidence="4" id="KW-1185">Reference proteome</keyword>
<dbReference type="PIRSF" id="PIRSF033722">
    <property type="entry name" value="DnaD_CA_C3587_prd"/>
    <property type="match status" value="1"/>
</dbReference>
<evidence type="ECO:0000259" key="2">
    <source>
        <dbReference type="Pfam" id="PF07261"/>
    </source>
</evidence>
<evidence type="ECO:0000313" key="4">
    <source>
        <dbReference type="Proteomes" id="UP000295325"/>
    </source>
</evidence>
<dbReference type="InterPro" id="IPR006343">
    <property type="entry name" value="DnaB/C_C"/>
</dbReference>
<comment type="similarity">
    <text evidence="1">Belongs to the DnaB/DnaD family.</text>
</comment>
<dbReference type="NCBIfam" id="TIGR01446">
    <property type="entry name" value="DnaD_dom"/>
    <property type="match status" value="2"/>
</dbReference>
<name>A0A4R7KT44_9CLOT</name>
<dbReference type="AlphaFoldDB" id="A0A4R7KT44"/>
<accession>A0A4R7KT44</accession>
<dbReference type="SUPFAM" id="SSF158499">
    <property type="entry name" value="DnaD domain-like"/>
    <property type="match status" value="2"/>
</dbReference>
<protein>
    <submittedName>
        <fullName evidence="3">DnaD/phage-associated family protein</fullName>
    </submittedName>
</protein>
<sequence>MSSVKIKIPPMGFTPIDNAFIDKYLSKARGDFIKVYIYCLRVGMENRDITIEEIASALCLLETDVIKALEYWEEEKIIHLSPEGLIEIFSVNSFESQNFNLLFNKQIKEMFDDIEKLIGRPLSSKEVSVYMNIIEDFKFSPEMVTLLVEYCSSKNKTDIRYIEKVALAWHDSGVKSYEDAQNHITKHEEKWVKYRTILNYLGIKDTDISKPQEEILEKWLFKYNFSLDIIFEAARICIMRINEANFSYIDAILTDWYKSGFKSIDDIKKHNKKNKNTKRNNSNPFANYGGQRQYDINELKKQLLGRGDRDE</sequence>
<comment type="caution">
    <text evidence="3">The sequence shown here is derived from an EMBL/GenBank/DDBJ whole genome shotgun (WGS) entry which is preliminary data.</text>
</comment>
<evidence type="ECO:0000256" key="1">
    <source>
        <dbReference type="ARBA" id="ARBA00093462"/>
    </source>
</evidence>
<feature type="domain" description="DnaB/C C-terminal" evidence="2">
    <location>
        <begin position="111"/>
        <end position="184"/>
    </location>
</feature>
<dbReference type="InterPro" id="IPR017019">
    <property type="entry name" value="DNA_replication_prd_bac"/>
</dbReference>
<reference evidence="3 4" key="1">
    <citation type="submission" date="2019-03" db="EMBL/GenBank/DDBJ databases">
        <title>Genomic Encyclopedia of Type Strains, Phase IV (KMG-IV): sequencing the most valuable type-strain genomes for metagenomic binning, comparative biology and taxonomic classification.</title>
        <authorList>
            <person name="Goeker M."/>
        </authorList>
    </citation>
    <scope>NUCLEOTIDE SEQUENCE [LARGE SCALE GENOMIC DNA]</scope>
    <source>
        <strain evidence="3 4">DSM 24455</strain>
    </source>
</reference>
<feature type="domain" description="DnaB/C C-terminal" evidence="2">
    <location>
        <begin position="209"/>
        <end position="270"/>
    </location>
</feature>